<proteinExistence type="predicted"/>
<dbReference type="PANTHER" id="PTHR43657:SF1">
    <property type="entry name" value="ALTERED INHERITANCE OF MITOCHONDRIA PROTEIN 24, MITOCHONDRIAL"/>
    <property type="match status" value="1"/>
</dbReference>
<comment type="caution">
    <text evidence="1">The sequence shown here is derived from an EMBL/GenBank/DDBJ whole genome shotgun (WGS) entry which is preliminary data.</text>
</comment>
<sequence length="231" mass="25340">MRFEIRNRPAYALLEAELMPGEAIDAEAGAMTYMTPNIQVTTRMREASFLSTLGLKILGGQSFFVNQYQAVNGVGRVALVSAPLGDIAHLKVSRNSGYIIQKSSYVASSPSIDLDIKWQGFTRGLFGQGLFMIKVSGEGDLFINTFGALEKISLRPGEELIVDNFHLAAFSDSCSYEVRKFGSLKSTLLGGEGLVVAVRGPGDVYVQTKNPAEFAEWLWSLLEPYVRSRAR</sequence>
<accession>A0A7C5LAY2</accession>
<dbReference type="Pfam" id="PF01987">
    <property type="entry name" value="AIM24"/>
    <property type="match status" value="1"/>
</dbReference>
<dbReference type="EMBL" id="DRWN01000069">
    <property type="protein sequence ID" value="HHK69158.1"/>
    <property type="molecule type" value="Genomic_DNA"/>
</dbReference>
<dbReference type="InterPro" id="IPR036983">
    <property type="entry name" value="AIM24_sf"/>
</dbReference>
<gene>
    <name evidence="1" type="ORF">ENM11_08460</name>
</gene>
<name>A0A7C5LAY2_CALS0</name>
<dbReference type="InterPro" id="IPR016031">
    <property type="entry name" value="Trp_RNA-bd_attenuator-like_dom"/>
</dbReference>
<dbReference type="Gene3D" id="3.60.160.10">
    <property type="entry name" value="Mitochondrial biogenesis AIM24"/>
    <property type="match status" value="1"/>
</dbReference>
<reference evidence="1" key="1">
    <citation type="journal article" date="2020" name="mSystems">
        <title>Genome- and Community-Level Interaction Insights into Carbon Utilization and Element Cycling Functions of Hydrothermarchaeota in Hydrothermal Sediment.</title>
        <authorList>
            <person name="Zhou Z."/>
            <person name="Liu Y."/>
            <person name="Xu W."/>
            <person name="Pan J."/>
            <person name="Luo Z.H."/>
            <person name="Li M."/>
        </authorList>
    </citation>
    <scope>NUCLEOTIDE SEQUENCE [LARGE SCALE GENOMIC DNA]</scope>
    <source>
        <strain evidence="1">SpSt-1056</strain>
    </source>
</reference>
<dbReference type="PANTHER" id="PTHR43657">
    <property type="entry name" value="TRYPTOPHAN RNA-BINDING ATTENUATOR PROTEIN-LIKE PROTEIN"/>
    <property type="match status" value="1"/>
</dbReference>
<organism evidence="1">
    <name type="scientific">Caldiarchaeum subterraneum</name>
    <dbReference type="NCBI Taxonomy" id="311458"/>
    <lineage>
        <taxon>Archaea</taxon>
        <taxon>Nitrososphaerota</taxon>
        <taxon>Candidatus Caldarchaeales</taxon>
        <taxon>Candidatus Caldarchaeaceae</taxon>
        <taxon>Candidatus Caldarchaeum</taxon>
    </lineage>
</organism>
<protein>
    <submittedName>
        <fullName evidence="1">TIGR00266 family protein</fullName>
    </submittedName>
</protein>
<dbReference type="NCBIfam" id="TIGR00266">
    <property type="entry name" value="TIGR00266 family protein"/>
    <property type="match status" value="1"/>
</dbReference>
<dbReference type="AlphaFoldDB" id="A0A7C5LAY2"/>
<dbReference type="InterPro" id="IPR002838">
    <property type="entry name" value="AIM24"/>
</dbReference>
<evidence type="ECO:0000313" key="1">
    <source>
        <dbReference type="EMBL" id="HHK69158.1"/>
    </source>
</evidence>
<dbReference type="SUPFAM" id="SSF51219">
    <property type="entry name" value="TRAP-like"/>
    <property type="match status" value="1"/>
</dbReference>